<sequence length="155" mass="17727">MRYFIRSVKYFIYFVLIFIVMMAVLVFIGAADGNISTMFRGGYSALWKIALMFAVISAIYPSVGFIRKEVLLPGSWEEDKDTIRDFMEKRGYVLESEGTGTMSFRKTGSGKFTRMYEDRITLTAKIGGVDMEGMRKDVVRLAMGLESRFRKDGQE</sequence>
<protein>
    <submittedName>
        <fullName evidence="2">Uncharacterized protein</fullName>
    </submittedName>
</protein>
<keyword evidence="1" id="KW-0812">Transmembrane</keyword>
<dbReference type="EMBL" id="JADILZ010000046">
    <property type="protein sequence ID" value="MBO8478374.1"/>
    <property type="molecule type" value="Genomic_DNA"/>
</dbReference>
<reference evidence="2" key="1">
    <citation type="submission" date="2020-10" db="EMBL/GenBank/DDBJ databases">
        <authorList>
            <person name="Gilroy R."/>
        </authorList>
    </citation>
    <scope>NUCLEOTIDE SEQUENCE</scope>
    <source>
        <strain evidence="2">2478</strain>
    </source>
</reference>
<evidence type="ECO:0000313" key="3">
    <source>
        <dbReference type="Proteomes" id="UP000823771"/>
    </source>
</evidence>
<feature type="transmembrane region" description="Helical" evidence="1">
    <location>
        <begin position="43"/>
        <end position="66"/>
    </location>
</feature>
<dbReference type="AlphaFoldDB" id="A0A9D9IUR4"/>
<evidence type="ECO:0000256" key="1">
    <source>
        <dbReference type="SAM" id="Phobius"/>
    </source>
</evidence>
<name>A0A9D9IUR4_9BACT</name>
<accession>A0A9D9IUR4</accession>
<organism evidence="2 3">
    <name type="scientific">Candidatus Cryptobacteroides excrementipullorum</name>
    <dbReference type="NCBI Taxonomy" id="2840761"/>
    <lineage>
        <taxon>Bacteria</taxon>
        <taxon>Pseudomonadati</taxon>
        <taxon>Bacteroidota</taxon>
        <taxon>Bacteroidia</taxon>
        <taxon>Bacteroidales</taxon>
        <taxon>Candidatus Cryptobacteroides</taxon>
    </lineage>
</organism>
<keyword evidence="1" id="KW-1133">Transmembrane helix</keyword>
<reference evidence="2" key="2">
    <citation type="journal article" date="2021" name="PeerJ">
        <title>Extensive microbial diversity within the chicken gut microbiome revealed by metagenomics and culture.</title>
        <authorList>
            <person name="Gilroy R."/>
            <person name="Ravi A."/>
            <person name="Getino M."/>
            <person name="Pursley I."/>
            <person name="Horton D.L."/>
            <person name="Alikhan N.F."/>
            <person name="Baker D."/>
            <person name="Gharbi K."/>
            <person name="Hall N."/>
            <person name="Watson M."/>
            <person name="Adriaenssens E.M."/>
            <person name="Foster-Nyarko E."/>
            <person name="Jarju S."/>
            <person name="Secka A."/>
            <person name="Antonio M."/>
            <person name="Oren A."/>
            <person name="Chaudhuri R.R."/>
            <person name="La Ragione R."/>
            <person name="Hildebrand F."/>
            <person name="Pallen M.J."/>
        </authorList>
    </citation>
    <scope>NUCLEOTIDE SEQUENCE</scope>
    <source>
        <strain evidence="2">2478</strain>
    </source>
</reference>
<comment type="caution">
    <text evidence="2">The sequence shown here is derived from an EMBL/GenBank/DDBJ whole genome shotgun (WGS) entry which is preliminary data.</text>
</comment>
<gene>
    <name evidence="2" type="ORF">IAB80_05770</name>
</gene>
<proteinExistence type="predicted"/>
<evidence type="ECO:0000313" key="2">
    <source>
        <dbReference type="EMBL" id="MBO8478374.1"/>
    </source>
</evidence>
<dbReference type="Proteomes" id="UP000823771">
    <property type="component" value="Unassembled WGS sequence"/>
</dbReference>
<keyword evidence="1" id="KW-0472">Membrane</keyword>
<feature type="transmembrane region" description="Helical" evidence="1">
    <location>
        <begin position="12"/>
        <end position="31"/>
    </location>
</feature>